<evidence type="ECO:0000256" key="1">
    <source>
        <dbReference type="SAM" id="Phobius"/>
    </source>
</evidence>
<feature type="transmembrane region" description="Helical" evidence="1">
    <location>
        <begin position="20"/>
        <end position="40"/>
    </location>
</feature>
<evidence type="ECO:0000313" key="3">
    <source>
        <dbReference type="Proteomes" id="UP000612899"/>
    </source>
</evidence>
<dbReference type="Pfam" id="PF12730">
    <property type="entry name" value="ABC2_membrane_4"/>
    <property type="match status" value="1"/>
</dbReference>
<dbReference type="PANTHER" id="PTHR37305:SF1">
    <property type="entry name" value="MEMBRANE PROTEIN"/>
    <property type="match status" value="1"/>
</dbReference>
<keyword evidence="1" id="KW-0472">Membrane</keyword>
<evidence type="ECO:0000313" key="2">
    <source>
        <dbReference type="EMBL" id="GIH05247.1"/>
    </source>
</evidence>
<keyword evidence="1" id="KW-0812">Transmembrane</keyword>
<feature type="transmembrane region" description="Helical" evidence="1">
    <location>
        <begin position="118"/>
        <end position="145"/>
    </location>
</feature>
<proteinExistence type="predicted"/>
<organism evidence="2 3">
    <name type="scientific">Rhizocola hellebori</name>
    <dbReference type="NCBI Taxonomy" id="1392758"/>
    <lineage>
        <taxon>Bacteria</taxon>
        <taxon>Bacillati</taxon>
        <taxon>Actinomycetota</taxon>
        <taxon>Actinomycetes</taxon>
        <taxon>Micromonosporales</taxon>
        <taxon>Micromonosporaceae</taxon>
        <taxon>Rhizocola</taxon>
    </lineage>
</organism>
<dbReference type="AlphaFoldDB" id="A0A8J3VGK7"/>
<gene>
    <name evidence="2" type="ORF">Rhe02_33140</name>
</gene>
<feature type="transmembrane region" description="Helical" evidence="1">
    <location>
        <begin position="184"/>
        <end position="209"/>
    </location>
</feature>
<protein>
    <submittedName>
        <fullName evidence="2">ABC transporter permease</fullName>
    </submittedName>
</protein>
<feature type="transmembrane region" description="Helical" evidence="1">
    <location>
        <begin position="67"/>
        <end position="91"/>
    </location>
</feature>
<feature type="transmembrane region" description="Helical" evidence="1">
    <location>
        <begin position="157"/>
        <end position="177"/>
    </location>
</feature>
<sequence>MNAALYAEMLKLRTSRLPWITALAITVGVAAGGMFMFISLHPERARDLGLLGSKAQLAMLEPTWDSYLSLLAQISAVGGLGIFGMIMVWVFGREFADHTAKDLLALPTSRTATVMAKFATAATWGLCLTVYLAAAGIGVGFLLGVPGASLAQLGSGVLRILVTAALTIALTATFGLAASIGRGYLPAVGTLFATLFTAQIVAALGYGAWFPFSVPALHAGLAAQQTPTAIGYLGVAAVAAASALATTRWWQHADHTR</sequence>
<keyword evidence="1" id="KW-1133">Transmembrane helix</keyword>
<accession>A0A8J3VGK7</accession>
<dbReference type="RefSeq" id="WP_203909106.1">
    <property type="nucleotide sequence ID" value="NZ_BONY01000017.1"/>
</dbReference>
<comment type="caution">
    <text evidence="2">The sequence shown here is derived from an EMBL/GenBank/DDBJ whole genome shotgun (WGS) entry which is preliminary data.</text>
</comment>
<name>A0A8J3VGK7_9ACTN</name>
<dbReference type="EMBL" id="BONY01000017">
    <property type="protein sequence ID" value="GIH05247.1"/>
    <property type="molecule type" value="Genomic_DNA"/>
</dbReference>
<dbReference type="Proteomes" id="UP000612899">
    <property type="component" value="Unassembled WGS sequence"/>
</dbReference>
<feature type="transmembrane region" description="Helical" evidence="1">
    <location>
        <begin position="229"/>
        <end position="250"/>
    </location>
</feature>
<keyword evidence="3" id="KW-1185">Reference proteome</keyword>
<reference evidence="2" key="1">
    <citation type="submission" date="2021-01" db="EMBL/GenBank/DDBJ databases">
        <title>Whole genome shotgun sequence of Rhizocola hellebori NBRC 109834.</title>
        <authorList>
            <person name="Komaki H."/>
            <person name="Tamura T."/>
        </authorList>
    </citation>
    <scope>NUCLEOTIDE SEQUENCE</scope>
    <source>
        <strain evidence="2">NBRC 109834</strain>
    </source>
</reference>
<dbReference type="PANTHER" id="PTHR37305">
    <property type="entry name" value="INTEGRAL MEMBRANE PROTEIN-RELATED"/>
    <property type="match status" value="1"/>
</dbReference>